<dbReference type="Proteomes" id="UP001218218">
    <property type="component" value="Unassembled WGS sequence"/>
</dbReference>
<dbReference type="AlphaFoldDB" id="A0AAD6Z7L5"/>
<comment type="caution">
    <text evidence="1">The sequence shown here is derived from an EMBL/GenBank/DDBJ whole genome shotgun (WGS) entry which is preliminary data.</text>
</comment>
<proteinExistence type="predicted"/>
<dbReference type="EMBL" id="JARIHO010000077">
    <property type="protein sequence ID" value="KAJ7310821.1"/>
    <property type="molecule type" value="Genomic_DNA"/>
</dbReference>
<protein>
    <submittedName>
        <fullName evidence="1">Uncharacterized protein</fullName>
    </submittedName>
</protein>
<organism evidence="1 2">
    <name type="scientific">Mycena albidolilacea</name>
    <dbReference type="NCBI Taxonomy" id="1033008"/>
    <lineage>
        <taxon>Eukaryota</taxon>
        <taxon>Fungi</taxon>
        <taxon>Dikarya</taxon>
        <taxon>Basidiomycota</taxon>
        <taxon>Agaricomycotina</taxon>
        <taxon>Agaricomycetes</taxon>
        <taxon>Agaricomycetidae</taxon>
        <taxon>Agaricales</taxon>
        <taxon>Marasmiineae</taxon>
        <taxon>Mycenaceae</taxon>
        <taxon>Mycena</taxon>
    </lineage>
</organism>
<gene>
    <name evidence="1" type="ORF">DFH08DRAFT_974221</name>
</gene>
<accession>A0AAD6Z7L5</accession>
<keyword evidence="2" id="KW-1185">Reference proteome</keyword>
<name>A0AAD6Z7L5_9AGAR</name>
<evidence type="ECO:0000313" key="1">
    <source>
        <dbReference type="EMBL" id="KAJ7310821.1"/>
    </source>
</evidence>
<reference evidence="1" key="1">
    <citation type="submission" date="2023-03" db="EMBL/GenBank/DDBJ databases">
        <title>Massive genome expansion in bonnet fungi (Mycena s.s.) driven by repeated elements and novel gene families across ecological guilds.</title>
        <authorList>
            <consortium name="Lawrence Berkeley National Laboratory"/>
            <person name="Harder C.B."/>
            <person name="Miyauchi S."/>
            <person name="Viragh M."/>
            <person name="Kuo A."/>
            <person name="Thoen E."/>
            <person name="Andreopoulos B."/>
            <person name="Lu D."/>
            <person name="Skrede I."/>
            <person name="Drula E."/>
            <person name="Henrissat B."/>
            <person name="Morin E."/>
            <person name="Kohler A."/>
            <person name="Barry K."/>
            <person name="LaButti K."/>
            <person name="Morin E."/>
            <person name="Salamov A."/>
            <person name="Lipzen A."/>
            <person name="Mereny Z."/>
            <person name="Hegedus B."/>
            <person name="Baldrian P."/>
            <person name="Stursova M."/>
            <person name="Weitz H."/>
            <person name="Taylor A."/>
            <person name="Grigoriev I.V."/>
            <person name="Nagy L.G."/>
            <person name="Martin F."/>
            <person name="Kauserud H."/>
        </authorList>
    </citation>
    <scope>NUCLEOTIDE SEQUENCE</scope>
    <source>
        <strain evidence="1">CBHHK002</strain>
    </source>
</reference>
<sequence>MSSPYVGRYCISPRNRVPSDQSILGFHEPTDMLLGFPIASDNVNNPDDDLIDPRRNASWDHHDLVLHYAYKEIAAYVADGEHFTVPVVVYVYRRDRDLRWSEIKAYLQDGLIPDHYPPRQPDGPLSPINEPMNADNFRILARRFRLDTIVYSKVDWVTEVIHERSTNRVVQPHYMDFEEMFWSGPGITWDPTYFRTVRPAEIHSLVLFRRRVWYLNGLQPSFDIGYHFRMGHNHVRSAYPPSDKV</sequence>
<evidence type="ECO:0000313" key="2">
    <source>
        <dbReference type="Proteomes" id="UP001218218"/>
    </source>
</evidence>